<evidence type="ECO:0000256" key="2">
    <source>
        <dbReference type="ARBA" id="ARBA00022448"/>
    </source>
</evidence>
<reference evidence="6 7" key="1">
    <citation type="submission" date="2015-11" db="EMBL/GenBank/DDBJ databases">
        <authorList>
            <person name="Lin W."/>
        </authorList>
    </citation>
    <scope>NUCLEOTIDE SEQUENCE [LARGE SCALE GENOMIC DNA]</scope>
    <source>
        <strain evidence="6 7">HCH-1</strain>
    </source>
</reference>
<keyword evidence="2" id="KW-0813">Transport</keyword>
<organism evidence="6 7">
    <name type="scientific">Candidatus Magnetominusculus xianensis</name>
    <dbReference type="NCBI Taxonomy" id="1748249"/>
    <lineage>
        <taxon>Bacteria</taxon>
        <taxon>Pseudomonadati</taxon>
        <taxon>Nitrospirota</taxon>
        <taxon>Nitrospiria</taxon>
        <taxon>Nitrospirales</taxon>
        <taxon>Nitrospiraceae</taxon>
        <taxon>Candidatus Magnetominusculus</taxon>
    </lineage>
</organism>
<evidence type="ECO:0000259" key="5">
    <source>
        <dbReference type="PROSITE" id="PS50893"/>
    </source>
</evidence>
<dbReference type="PROSITE" id="PS50893">
    <property type="entry name" value="ABC_TRANSPORTER_2"/>
    <property type="match status" value="1"/>
</dbReference>
<protein>
    <submittedName>
        <fullName evidence="6">ABC transporter</fullName>
        <ecNumber evidence="6">3.6.3.40</ecNumber>
    </submittedName>
</protein>
<dbReference type="Proteomes" id="UP000060487">
    <property type="component" value="Unassembled WGS sequence"/>
</dbReference>
<evidence type="ECO:0000256" key="4">
    <source>
        <dbReference type="ARBA" id="ARBA00022840"/>
    </source>
</evidence>
<evidence type="ECO:0000256" key="3">
    <source>
        <dbReference type="ARBA" id="ARBA00022741"/>
    </source>
</evidence>
<proteinExistence type="inferred from homology"/>
<keyword evidence="6" id="KW-0378">Hydrolase</keyword>
<evidence type="ECO:0000313" key="7">
    <source>
        <dbReference type="Proteomes" id="UP000060487"/>
    </source>
</evidence>
<dbReference type="RefSeq" id="WP_085051874.1">
    <property type="nucleotide sequence ID" value="NZ_LNQR01000039.1"/>
</dbReference>
<evidence type="ECO:0000313" key="6">
    <source>
        <dbReference type="EMBL" id="KWT89414.1"/>
    </source>
</evidence>
<comment type="caution">
    <text evidence="6">The sequence shown here is derived from an EMBL/GenBank/DDBJ whole genome shotgun (WGS) entry which is preliminary data.</text>
</comment>
<comment type="similarity">
    <text evidence="1">Belongs to the ABC transporter superfamily.</text>
</comment>
<dbReference type="PANTHER" id="PTHR46743">
    <property type="entry name" value="TEICHOIC ACIDS EXPORT ATP-BINDING PROTEIN TAGH"/>
    <property type="match status" value="1"/>
</dbReference>
<evidence type="ECO:0000256" key="1">
    <source>
        <dbReference type="ARBA" id="ARBA00005417"/>
    </source>
</evidence>
<accession>A0ABR5SHQ9</accession>
<dbReference type="PANTHER" id="PTHR46743:SF2">
    <property type="entry name" value="TEICHOIC ACIDS EXPORT ATP-BINDING PROTEIN TAGH"/>
    <property type="match status" value="1"/>
</dbReference>
<dbReference type="CDD" id="cd03220">
    <property type="entry name" value="ABC_KpsT_Wzt"/>
    <property type="match status" value="1"/>
</dbReference>
<dbReference type="GO" id="GO:0016787">
    <property type="term" value="F:hydrolase activity"/>
    <property type="evidence" value="ECO:0007669"/>
    <property type="project" value="UniProtKB-KW"/>
</dbReference>
<keyword evidence="4" id="KW-0067">ATP-binding</keyword>
<feature type="domain" description="ABC transporter" evidence="5">
    <location>
        <begin position="36"/>
        <end position="238"/>
    </location>
</feature>
<dbReference type="Gene3D" id="3.40.50.300">
    <property type="entry name" value="P-loop containing nucleotide triphosphate hydrolases"/>
    <property type="match status" value="1"/>
</dbReference>
<dbReference type="InterPro" id="IPR003439">
    <property type="entry name" value="ABC_transporter-like_ATP-bd"/>
</dbReference>
<dbReference type="SUPFAM" id="SSF52540">
    <property type="entry name" value="P-loop containing nucleoside triphosphate hydrolases"/>
    <property type="match status" value="1"/>
</dbReference>
<dbReference type="Pfam" id="PF00005">
    <property type="entry name" value="ABC_tran"/>
    <property type="match status" value="1"/>
</dbReference>
<sequence>MSSDEYTLKLDGVWKKYSTTDFFHKSIREEIVGLFNRKKDDTLSKDEFWALRDINLEFKQGDVVGLYGTNGAGKTTILKIISSITYPTIGSITVNGTVAPLIEVGAGFHPDLTGRENIYVNGTIIGMQIKEIKEKMDNIIAFSELAAFIDMPVKKYSSGMYLRLGFAIAVNSSAGILLFDEIMSVSDGAFQQKCIDKIKELKRENRTIVMVSHNLSLLRETADKIYLIKDSTAVPMSAG</sequence>
<keyword evidence="7" id="KW-1185">Reference proteome</keyword>
<dbReference type="EMBL" id="LNQR01000039">
    <property type="protein sequence ID" value="KWT89414.1"/>
    <property type="molecule type" value="Genomic_DNA"/>
</dbReference>
<dbReference type="SMART" id="SM00382">
    <property type="entry name" value="AAA"/>
    <property type="match status" value="1"/>
</dbReference>
<dbReference type="InterPro" id="IPR050683">
    <property type="entry name" value="Bact_Polysacc_Export_ATP-bd"/>
</dbReference>
<name>A0ABR5SHQ9_9BACT</name>
<dbReference type="EC" id="3.6.3.40" evidence="6"/>
<dbReference type="InterPro" id="IPR003593">
    <property type="entry name" value="AAA+_ATPase"/>
</dbReference>
<dbReference type="InterPro" id="IPR027417">
    <property type="entry name" value="P-loop_NTPase"/>
</dbReference>
<keyword evidence="3" id="KW-0547">Nucleotide-binding</keyword>
<gene>
    <name evidence="6" type="ORF">ASN18_1232</name>
</gene>
<dbReference type="InterPro" id="IPR015860">
    <property type="entry name" value="ABC_transpr_TagH-like"/>
</dbReference>